<name>A0A1Y1VFP0_9FUNG</name>
<keyword evidence="4 6" id="KW-0472">Membrane</keyword>
<evidence type="ECO:0000313" key="9">
    <source>
        <dbReference type="Proteomes" id="UP000193719"/>
    </source>
</evidence>
<evidence type="ECO:0000256" key="4">
    <source>
        <dbReference type="ARBA" id="ARBA00023136"/>
    </source>
</evidence>
<keyword evidence="3 6" id="KW-1133">Transmembrane helix</keyword>
<dbReference type="EMBL" id="MCFH01000012">
    <property type="protein sequence ID" value="ORX53771.1"/>
    <property type="molecule type" value="Genomic_DNA"/>
</dbReference>
<evidence type="ECO:0000256" key="5">
    <source>
        <dbReference type="ARBA" id="ARBA00023180"/>
    </source>
</evidence>
<organism evidence="8 9">
    <name type="scientific">Piromyces finnis</name>
    <dbReference type="NCBI Taxonomy" id="1754191"/>
    <lineage>
        <taxon>Eukaryota</taxon>
        <taxon>Fungi</taxon>
        <taxon>Fungi incertae sedis</taxon>
        <taxon>Chytridiomycota</taxon>
        <taxon>Chytridiomycota incertae sedis</taxon>
        <taxon>Neocallimastigomycetes</taxon>
        <taxon>Neocallimastigales</taxon>
        <taxon>Neocallimastigaceae</taxon>
        <taxon>Piromyces</taxon>
    </lineage>
</organism>
<gene>
    <name evidence="8" type="ORF">BCR36DRAFT_20609</name>
</gene>
<comment type="caution">
    <text evidence="8">The sequence shown here is derived from an EMBL/GenBank/DDBJ whole genome shotgun (WGS) entry which is preliminary data.</text>
</comment>
<protein>
    <recommendedName>
        <fullName evidence="7">G-protein coupled receptors family 3 profile domain-containing protein</fullName>
    </recommendedName>
</protein>
<dbReference type="GO" id="GO:0016020">
    <property type="term" value="C:membrane"/>
    <property type="evidence" value="ECO:0007669"/>
    <property type="project" value="UniProtKB-SubCell"/>
</dbReference>
<comment type="subcellular location">
    <subcellularLocation>
        <location evidence="1">Membrane</location>
        <topology evidence="1">Multi-pass membrane protein</topology>
    </subcellularLocation>
</comment>
<sequence length="268" mass="31130">MFFNIARFTTFILISITIMMSIGVFMLRHHPTVKGGGVDFLLLILVGILNNCGYIYLLTIERTKITCILSYLFDYIGFSLVFGSILVKTLRIYKIFYTKLNYQLALKKKTMYAIIFSLVLFYIIMLIIDIKNNWIDNKLSISSDFKEFRKCVYSKFISLCMLLKFVILSFGCILSYLTRNVKRNFKENLNIPVYIYVLTKAMIKVISENDDISILAQDVFGCVGNTINTSVILYYLFINKLYTIYTLSKVEKNKTKIKYPVAIKIVIK</sequence>
<keyword evidence="9" id="KW-1185">Reference proteome</keyword>
<dbReference type="Pfam" id="PF00003">
    <property type="entry name" value="7tm_3"/>
    <property type="match status" value="1"/>
</dbReference>
<evidence type="ECO:0000256" key="6">
    <source>
        <dbReference type="SAM" id="Phobius"/>
    </source>
</evidence>
<evidence type="ECO:0000256" key="2">
    <source>
        <dbReference type="ARBA" id="ARBA00022692"/>
    </source>
</evidence>
<dbReference type="AlphaFoldDB" id="A0A1Y1VFP0"/>
<dbReference type="STRING" id="1754191.A0A1Y1VFP0"/>
<accession>A0A1Y1VFP0</accession>
<dbReference type="InterPro" id="IPR000337">
    <property type="entry name" value="GPCR_3"/>
</dbReference>
<dbReference type="Proteomes" id="UP000193719">
    <property type="component" value="Unassembled WGS sequence"/>
</dbReference>
<dbReference type="PROSITE" id="PS50259">
    <property type="entry name" value="G_PROTEIN_RECEP_F3_4"/>
    <property type="match status" value="1"/>
</dbReference>
<evidence type="ECO:0000259" key="7">
    <source>
        <dbReference type="PROSITE" id="PS50259"/>
    </source>
</evidence>
<proteinExistence type="predicted"/>
<keyword evidence="5" id="KW-0325">Glycoprotein</keyword>
<reference evidence="8 9" key="2">
    <citation type="submission" date="2016-08" db="EMBL/GenBank/DDBJ databases">
        <title>Pervasive Adenine N6-methylation of Active Genes in Fungi.</title>
        <authorList>
            <consortium name="DOE Joint Genome Institute"/>
            <person name="Mondo S.J."/>
            <person name="Dannebaum R.O."/>
            <person name="Kuo R.C."/>
            <person name="Labutti K."/>
            <person name="Haridas S."/>
            <person name="Kuo A."/>
            <person name="Salamov A."/>
            <person name="Ahrendt S.R."/>
            <person name="Lipzen A."/>
            <person name="Sullivan W."/>
            <person name="Andreopoulos W.B."/>
            <person name="Clum A."/>
            <person name="Lindquist E."/>
            <person name="Daum C."/>
            <person name="Ramamoorthy G.K."/>
            <person name="Gryganskyi A."/>
            <person name="Culley D."/>
            <person name="Magnuson J.K."/>
            <person name="James T.Y."/>
            <person name="O'Malley M.A."/>
            <person name="Stajich J.E."/>
            <person name="Spatafora J.W."/>
            <person name="Visel A."/>
            <person name="Grigoriev I.V."/>
        </authorList>
    </citation>
    <scope>NUCLEOTIDE SEQUENCE [LARGE SCALE GENOMIC DNA]</scope>
    <source>
        <strain evidence="9">finn</strain>
    </source>
</reference>
<dbReference type="OrthoDB" id="2129233at2759"/>
<dbReference type="InterPro" id="IPR017978">
    <property type="entry name" value="GPCR_3_C"/>
</dbReference>
<feature type="transmembrane region" description="Helical" evidence="6">
    <location>
        <begin position="6"/>
        <end position="27"/>
    </location>
</feature>
<evidence type="ECO:0000256" key="3">
    <source>
        <dbReference type="ARBA" id="ARBA00022989"/>
    </source>
</evidence>
<reference evidence="8 9" key="1">
    <citation type="submission" date="2016-08" db="EMBL/GenBank/DDBJ databases">
        <title>Genomes of anaerobic fungi encode conserved fungal cellulosomes for biomass hydrolysis.</title>
        <authorList>
            <consortium name="DOE Joint Genome Institute"/>
            <person name="Haitjema C.H."/>
            <person name="Gilmore S.P."/>
            <person name="Henske J.K."/>
            <person name="Solomon K.V."/>
            <person name="De Groot R."/>
            <person name="Kuo A."/>
            <person name="Mondo S.J."/>
            <person name="Salamov A.A."/>
            <person name="Labutti K."/>
            <person name="Zhao Z."/>
            <person name="Chiniquy J."/>
            <person name="Barry K."/>
            <person name="Brewer H.M."/>
            <person name="Purvine S.O."/>
            <person name="Wright A.T."/>
            <person name="Boxma B."/>
            <person name="Van Alen T."/>
            <person name="Hackstein J.H."/>
            <person name="Baker S.E."/>
            <person name="Grigoriev I.V."/>
            <person name="O'Malley M.A."/>
        </authorList>
    </citation>
    <scope>NUCLEOTIDE SEQUENCE [LARGE SCALE GENOMIC DNA]</scope>
    <source>
        <strain evidence="9">finn</strain>
    </source>
</reference>
<evidence type="ECO:0000256" key="1">
    <source>
        <dbReference type="ARBA" id="ARBA00004141"/>
    </source>
</evidence>
<dbReference type="GO" id="GO:0004930">
    <property type="term" value="F:G protein-coupled receptor activity"/>
    <property type="evidence" value="ECO:0007669"/>
    <property type="project" value="InterPro"/>
</dbReference>
<evidence type="ECO:0000313" key="8">
    <source>
        <dbReference type="EMBL" id="ORX53771.1"/>
    </source>
</evidence>
<feature type="domain" description="G-protein coupled receptors family 3 profile" evidence="7">
    <location>
        <begin position="2"/>
        <end position="244"/>
    </location>
</feature>
<feature type="transmembrane region" description="Helical" evidence="6">
    <location>
        <begin position="111"/>
        <end position="130"/>
    </location>
</feature>
<feature type="transmembrane region" description="Helical" evidence="6">
    <location>
        <begin position="69"/>
        <end position="90"/>
    </location>
</feature>
<dbReference type="InterPro" id="IPR050726">
    <property type="entry name" value="mGluR"/>
</dbReference>
<keyword evidence="2 6" id="KW-0812">Transmembrane</keyword>
<dbReference type="PANTHER" id="PTHR24060">
    <property type="entry name" value="METABOTROPIC GLUTAMATE RECEPTOR"/>
    <property type="match status" value="1"/>
</dbReference>
<feature type="transmembrane region" description="Helical" evidence="6">
    <location>
        <begin position="39"/>
        <end position="57"/>
    </location>
</feature>
<dbReference type="PRINTS" id="PR00248">
    <property type="entry name" value="GPCRMGR"/>
</dbReference>
<feature type="transmembrane region" description="Helical" evidence="6">
    <location>
        <begin position="156"/>
        <end position="177"/>
    </location>
</feature>